<proteinExistence type="predicted"/>
<name>A0A8B7ZZ05_ACAPL</name>
<feature type="compositionally biased region" description="Basic and acidic residues" evidence="1">
    <location>
        <begin position="55"/>
        <end position="64"/>
    </location>
</feature>
<feature type="compositionally biased region" description="Basic residues" evidence="1">
    <location>
        <begin position="1"/>
        <end position="18"/>
    </location>
</feature>
<dbReference type="GeneID" id="110989929"/>
<evidence type="ECO:0000256" key="1">
    <source>
        <dbReference type="SAM" id="MobiDB-lite"/>
    </source>
</evidence>
<dbReference type="KEGG" id="aplc:110989929"/>
<feature type="region of interest" description="Disordered" evidence="1">
    <location>
        <begin position="1"/>
        <end position="197"/>
    </location>
</feature>
<dbReference type="OrthoDB" id="10427054at2759"/>
<sequence length="327" mass="35721">MPLKRRTRAKGQTKQKSSKSRESSSEDTDRCTAEEIVNRLAKKYLLKSSTDTEQSDQKENERASTRVADPYDADLETSEVDTAASVETASDMEYLEAQPSPRILSPSRQANVAPLLSVSSKHESSRQSSSKFLSTRRQHESRRPSATTPQKSATAQEKHSFQGDSGLFISPLSNIPRRHLPKMNASDTSTPTSACGDIRSDLNDSCFGFESLVAPDPLAPISPVDPISPTGQAARSRSALSDVSLTRDSSASTSFRVGPATDCGPPKRKVSATLDLTSLVQEQPQPVKKLKKKLKPDTAKLSKAQEWAAKMAEEFQDIEMHELTIEG</sequence>
<reference evidence="3" key="1">
    <citation type="submission" date="2025-08" db="UniProtKB">
        <authorList>
            <consortium name="RefSeq"/>
        </authorList>
    </citation>
    <scope>IDENTIFICATION</scope>
</reference>
<dbReference type="AlphaFoldDB" id="A0A8B7ZZ05"/>
<dbReference type="RefSeq" id="XP_022110332.1">
    <property type="nucleotide sequence ID" value="XM_022254640.1"/>
</dbReference>
<dbReference type="OMA" id="MKMSTEF"/>
<evidence type="ECO:0000313" key="3">
    <source>
        <dbReference type="RefSeq" id="XP_022110332.1"/>
    </source>
</evidence>
<evidence type="ECO:0000313" key="2">
    <source>
        <dbReference type="Proteomes" id="UP000694845"/>
    </source>
</evidence>
<feature type="compositionally biased region" description="Polar residues" evidence="1">
    <location>
        <begin position="144"/>
        <end position="155"/>
    </location>
</feature>
<feature type="region of interest" description="Disordered" evidence="1">
    <location>
        <begin position="223"/>
        <end position="268"/>
    </location>
</feature>
<feature type="compositionally biased region" description="Basic and acidic residues" evidence="1">
    <location>
        <begin position="19"/>
        <end position="37"/>
    </location>
</feature>
<keyword evidence="2" id="KW-1185">Reference proteome</keyword>
<gene>
    <name evidence="3" type="primary">LOC110989929</name>
</gene>
<accession>A0A8B7ZZ05</accession>
<organism evidence="2 3">
    <name type="scientific">Acanthaster planci</name>
    <name type="common">Crown-of-thorns starfish</name>
    <dbReference type="NCBI Taxonomy" id="133434"/>
    <lineage>
        <taxon>Eukaryota</taxon>
        <taxon>Metazoa</taxon>
        <taxon>Echinodermata</taxon>
        <taxon>Eleutherozoa</taxon>
        <taxon>Asterozoa</taxon>
        <taxon>Asteroidea</taxon>
        <taxon>Valvatacea</taxon>
        <taxon>Valvatida</taxon>
        <taxon>Acanthasteridae</taxon>
        <taxon>Acanthaster</taxon>
    </lineage>
</organism>
<feature type="compositionally biased region" description="Polar residues" evidence="1">
    <location>
        <begin position="229"/>
        <end position="255"/>
    </location>
</feature>
<dbReference type="Proteomes" id="UP000694845">
    <property type="component" value="Unplaced"/>
</dbReference>
<protein>
    <submittedName>
        <fullName evidence="3">Uncharacterized protein LOC110989929</fullName>
    </submittedName>
</protein>